<reference evidence="4 5" key="1">
    <citation type="submission" date="2018-05" db="EMBL/GenBank/DDBJ databases">
        <title>Genome sequencing, assembly and analysis of the novel insecticidal bacterium, Chromobacterium phragmitis.</title>
        <authorList>
            <person name="Sparks M.E."/>
            <person name="Blackburn M.B."/>
            <person name="Gundersen-Rindal D.E."/>
        </authorList>
    </citation>
    <scope>NUCLEOTIDE SEQUENCE [LARGE SCALE GENOMIC DNA]</scope>
    <source>
        <strain evidence="4">IIBBL 274-1</strain>
    </source>
</reference>
<dbReference type="Pfam" id="PF01497">
    <property type="entry name" value="Peripla_BP_2"/>
    <property type="match status" value="1"/>
</dbReference>
<evidence type="ECO:0000313" key="5">
    <source>
        <dbReference type="Proteomes" id="UP000252038"/>
    </source>
</evidence>
<dbReference type="PROSITE" id="PS51257">
    <property type="entry name" value="PROKAR_LIPOPROTEIN"/>
    <property type="match status" value="1"/>
</dbReference>
<dbReference type="PANTHER" id="PTHR30535:SF34">
    <property type="entry name" value="MOLYBDATE-BINDING PROTEIN MOLA"/>
    <property type="match status" value="1"/>
</dbReference>
<evidence type="ECO:0000259" key="3">
    <source>
        <dbReference type="PROSITE" id="PS50983"/>
    </source>
</evidence>
<protein>
    <submittedName>
        <fullName evidence="4">Cobalamin-binding protein</fullName>
    </submittedName>
</protein>
<dbReference type="AlphaFoldDB" id="A0A344UIC6"/>
<dbReference type="InterPro" id="IPR050902">
    <property type="entry name" value="ABC_Transporter_SBP"/>
</dbReference>
<feature type="chain" id="PRO_5017070764" evidence="2">
    <location>
        <begin position="21"/>
        <end position="292"/>
    </location>
</feature>
<dbReference type="KEGG" id="chrb:DK843_12375"/>
<feature type="domain" description="Fe/B12 periplasmic-binding" evidence="3">
    <location>
        <begin position="40"/>
        <end position="284"/>
    </location>
</feature>
<feature type="signal peptide" evidence="2">
    <location>
        <begin position="1"/>
        <end position="20"/>
    </location>
</feature>
<dbReference type="KEGG" id="chri:DK842_06810"/>
<keyword evidence="1 2" id="KW-0732">Signal</keyword>
<sequence>MRLASRFGWALLLASACGQAAVQAVDGAGNAIALDRPAARIVSLVPHATELLFAAGAGGKVVAAVDYSDHPEAAKKLPRVGGFTGFSLEAVLRQRPDLVVAWQDGGTPRELERLRRMGVPVFISHPLQPDDVAREMVELGKLAGTDAAAARAAAGYRRKLATLRQRYGGRAPVRVFYQLSQTPIFTVSGKSYIDALIRVCGGVNVFADLPLPAPQVSTAAVVAAQPQAIVAGDDATLAMWKRWQALPAVASGALLALSGDAIAIPGPRLVDGAEQLCARLDTARQRLGLTAR</sequence>
<dbReference type="NCBIfam" id="NF038402">
    <property type="entry name" value="TroA_like"/>
    <property type="match status" value="1"/>
</dbReference>
<proteinExistence type="predicted"/>
<dbReference type="Proteomes" id="UP000252038">
    <property type="component" value="Chromosome"/>
</dbReference>
<dbReference type="InterPro" id="IPR002491">
    <property type="entry name" value="ABC_transptr_periplasmic_BD"/>
</dbReference>
<organism evidence="4 5">
    <name type="scientific">Chromobacterium phragmitis</name>
    <dbReference type="NCBI Taxonomy" id="2202141"/>
    <lineage>
        <taxon>Bacteria</taxon>
        <taxon>Pseudomonadati</taxon>
        <taxon>Pseudomonadota</taxon>
        <taxon>Betaproteobacteria</taxon>
        <taxon>Neisseriales</taxon>
        <taxon>Chromobacteriaceae</taxon>
        <taxon>Chromobacterium</taxon>
    </lineage>
</organism>
<dbReference type="CDD" id="cd01144">
    <property type="entry name" value="BtuF"/>
    <property type="match status" value="1"/>
</dbReference>
<accession>A0A344UIC6</accession>
<dbReference type="PANTHER" id="PTHR30535">
    <property type="entry name" value="VITAMIN B12-BINDING PROTEIN"/>
    <property type="match status" value="1"/>
</dbReference>
<dbReference type="RefSeq" id="WP_114060785.1">
    <property type="nucleotide sequence ID" value="NZ_CP029495.1"/>
</dbReference>
<dbReference type="EMBL" id="CP029554">
    <property type="protein sequence ID" value="AXE35024.1"/>
    <property type="molecule type" value="Genomic_DNA"/>
</dbReference>
<evidence type="ECO:0000256" key="2">
    <source>
        <dbReference type="SAM" id="SignalP"/>
    </source>
</evidence>
<dbReference type="SUPFAM" id="SSF53807">
    <property type="entry name" value="Helical backbone' metal receptor"/>
    <property type="match status" value="1"/>
</dbReference>
<dbReference type="InterPro" id="IPR054828">
    <property type="entry name" value="Vit_B12_bind_prot"/>
</dbReference>
<name>A0A344UIC6_9NEIS</name>
<evidence type="ECO:0000256" key="1">
    <source>
        <dbReference type="ARBA" id="ARBA00022729"/>
    </source>
</evidence>
<dbReference type="Gene3D" id="3.40.50.1980">
    <property type="entry name" value="Nitrogenase molybdenum iron protein domain"/>
    <property type="match status" value="2"/>
</dbReference>
<evidence type="ECO:0000313" key="4">
    <source>
        <dbReference type="EMBL" id="AXE35024.1"/>
    </source>
</evidence>
<dbReference type="OrthoDB" id="6495095at2"/>
<gene>
    <name evidence="4" type="ORF">DK843_12375</name>
</gene>
<dbReference type="PROSITE" id="PS50983">
    <property type="entry name" value="FE_B12_PBP"/>
    <property type="match status" value="1"/>
</dbReference>